<evidence type="ECO:0000313" key="2">
    <source>
        <dbReference type="EMBL" id="QEG24722.1"/>
    </source>
</evidence>
<dbReference type="KEGG" id="mff:MFFC18_46440"/>
<dbReference type="EMBL" id="CP042912">
    <property type="protein sequence ID" value="QEG24722.1"/>
    <property type="molecule type" value="Genomic_DNA"/>
</dbReference>
<evidence type="ECO:0000313" key="3">
    <source>
        <dbReference type="Proteomes" id="UP000322214"/>
    </source>
</evidence>
<keyword evidence="1" id="KW-0812">Transmembrane</keyword>
<keyword evidence="1" id="KW-1133">Transmembrane helix</keyword>
<reference evidence="2 3" key="1">
    <citation type="submission" date="2019-08" db="EMBL/GenBank/DDBJ databases">
        <title>Deep-cultivation of Planctomycetes and their phenomic and genomic characterization uncovers novel biology.</title>
        <authorList>
            <person name="Wiegand S."/>
            <person name="Jogler M."/>
            <person name="Boedeker C."/>
            <person name="Pinto D."/>
            <person name="Vollmers J."/>
            <person name="Rivas-Marin E."/>
            <person name="Kohn T."/>
            <person name="Peeters S.H."/>
            <person name="Heuer A."/>
            <person name="Rast P."/>
            <person name="Oberbeckmann S."/>
            <person name="Bunk B."/>
            <person name="Jeske O."/>
            <person name="Meyerdierks A."/>
            <person name="Storesund J.E."/>
            <person name="Kallscheuer N."/>
            <person name="Luecker S."/>
            <person name="Lage O.M."/>
            <person name="Pohl T."/>
            <person name="Merkel B.J."/>
            <person name="Hornburger P."/>
            <person name="Mueller R.-W."/>
            <person name="Bruemmer F."/>
            <person name="Labrenz M."/>
            <person name="Spormann A.M."/>
            <person name="Op den Camp H."/>
            <person name="Overmann J."/>
            <person name="Amann R."/>
            <person name="Jetten M.S.M."/>
            <person name="Mascher T."/>
            <person name="Medema M.H."/>
            <person name="Devos D.P."/>
            <person name="Kaster A.-K."/>
            <person name="Ovreas L."/>
            <person name="Rohde M."/>
            <person name="Galperin M.Y."/>
            <person name="Jogler C."/>
        </authorList>
    </citation>
    <scope>NUCLEOTIDE SEQUENCE [LARGE SCALE GENOMIC DNA]</scope>
    <source>
        <strain evidence="2 3">FC18</strain>
    </source>
</reference>
<gene>
    <name evidence="2" type="ORF">MFFC18_46440</name>
</gene>
<dbReference type="STRING" id="980251.GCA_001642875_00925"/>
<dbReference type="RefSeq" id="WP_075083719.1">
    <property type="nucleotide sequence ID" value="NZ_CP042912.1"/>
</dbReference>
<evidence type="ECO:0000256" key="1">
    <source>
        <dbReference type="SAM" id="Phobius"/>
    </source>
</evidence>
<sequence>MSKPNQNPQRPNLFVNSEGIDTANENAKQSIKGYTRAVRRKLYFLFAMLILVMVLMKEARKPENWMWMGFKRNAANAEAIELNGFADSSSADLDLSQLASDGPVGLLSQADSSDASAKRLPTEQSRDAFWKRTWDSLEVEDKTALVELIQLSQKRLDERDVNLADFDPLLSSINQASPEDAAYRDPFESTIRPGLVAVASGEDVTLNQQAALKKLFHALDPLILKQLDDFTSPGRKSDMPAWQRFWGRILEDDFDENPQAVSPVQLVAQPDAWRFKPVRVHGKLLAGRAKVAGIHGPLRHQEVWYEWWVGNSHGADEVWCIYTADKPEILEVGEKFTDFDVAIECSGLFYKVRSYVDSQSKGNHCPLILAKTLHVNKKNNPVAEATWTPSVATMIGCVIAVLGIAFAIAMLVHRADSLKVHQPGGEYKKVIEDNLDALSDDPDIKSIAERLEELP</sequence>
<feature type="transmembrane region" description="Helical" evidence="1">
    <location>
        <begin position="42"/>
        <end position="59"/>
    </location>
</feature>
<name>A0A5B9PJ66_9BACT</name>
<keyword evidence="1" id="KW-0472">Membrane</keyword>
<accession>A0A5B9PJ66</accession>
<organism evidence="2 3">
    <name type="scientific">Mariniblastus fucicola</name>
    <dbReference type="NCBI Taxonomy" id="980251"/>
    <lineage>
        <taxon>Bacteria</taxon>
        <taxon>Pseudomonadati</taxon>
        <taxon>Planctomycetota</taxon>
        <taxon>Planctomycetia</taxon>
        <taxon>Pirellulales</taxon>
        <taxon>Pirellulaceae</taxon>
        <taxon>Mariniblastus</taxon>
    </lineage>
</organism>
<proteinExistence type="predicted"/>
<keyword evidence="3" id="KW-1185">Reference proteome</keyword>
<dbReference type="Proteomes" id="UP000322214">
    <property type="component" value="Chromosome"/>
</dbReference>
<protein>
    <submittedName>
        <fullName evidence="2">Uncharacterized protein</fullName>
    </submittedName>
</protein>
<dbReference type="AlphaFoldDB" id="A0A5B9PJ66"/>
<feature type="transmembrane region" description="Helical" evidence="1">
    <location>
        <begin position="387"/>
        <end position="412"/>
    </location>
</feature>